<name>A0ABT6SMC6_9ACTN</name>
<evidence type="ECO:0000313" key="2">
    <source>
        <dbReference type="Proteomes" id="UP001223978"/>
    </source>
</evidence>
<reference evidence="1 2" key="1">
    <citation type="submission" date="2023-05" db="EMBL/GenBank/DDBJ databases">
        <title>Draft genome sequence of Streptomyces sp. B-S-A6 isolated from a cave soil in Thailand.</title>
        <authorList>
            <person name="Chamroensaksri N."/>
            <person name="Muangham S."/>
        </authorList>
    </citation>
    <scope>NUCLEOTIDE SEQUENCE [LARGE SCALE GENOMIC DNA]</scope>
    <source>
        <strain evidence="1 2">B-S-A6</strain>
    </source>
</reference>
<accession>A0ABT6SMC6</accession>
<dbReference type="EMBL" id="JASCIQ010000044">
    <property type="protein sequence ID" value="MDI3408371.1"/>
    <property type="molecule type" value="Genomic_DNA"/>
</dbReference>
<evidence type="ECO:0000313" key="1">
    <source>
        <dbReference type="EMBL" id="MDI3408371.1"/>
    </source>
</evidence>
<dbReference type="Proteomes" id="UP001223978">
    <property type="component" value="Unassembled WGS sequence"/>
</dbReference>
<proteinExistence type="predicted"/>
<organism evidence="1 2">
    <name type="scientific">Streptomyces cavernicola</name>
    <dbReference type="NCBI Taxonomy" id="3043613"/>
    <lineage>
        <taxon>Bacteria</taxon>
        <taxon>Bacillati</taxon>
        <taxon>Actinomycetota</taxon>
        <taxon>Actinomycetes</taxon>
        <taxon>Kitasatosporales</taxon>
        <taxon>Streptomycetaceae</taxon>
        <taxon>Streptomyces</taxon>
    </lineage>
</organism>
<comment type="caution">
    <text evidence="1">The sequence shown here is derived from an EMBL/GenBank/DDBJ whole genome shotgun (WGS) entry which is preliminary data.</text>
</comment>
<dbReference type="RefSeq" id="WP_282546280.1">
    <property type="nucleotide sequence ID" value="NZ_JASCIQ010000044.1"/>
</dbReference>
<keyword evidence="2" id="KW-1185">Reference proteome</keyword>
<gene>
    <name evidence="1" type="ORF">QIS96_31695</name>
</gene>
<protein>
    <submittedName>
        <fullName evidence="1">Uncharacterized protein</fullName>
    </submittedName>
</protein>
<sequence>MALSLRQQGQDWLLSCTANPSQTQQRWAQDELALVTSGPRWRVAEAPLLVSVHAMQRIPSDGLGPVLAGIEGEHDRAWWLLPPDLDDELDEVPHLTVRPAGWRLACPPVLGAANGRVWLERPDGTGRFTAPTALREALHSDRGAQVSWEAFG</sequence>